<evidence type="ECO:0000313" key="2">
    <source>
        <dbReference type="Proteomes" id="UP000736787"/>
    </source>
</evidence>
<evidence type="ECO:0000313" key="1">
    <source>
        <dbReference type="EMBL" id="KAG2945720.1"/>
    </source>
</evidence>
<comment type="caution">
    <text evidence="1">The sequence shown here is derived from an EMBL/GenBank/DDBJ whole genome shotgun (WGS) entry which is preliminary data.</text>
</comment>
<dbReference type="EMBL" id="RCMK01000175">
    <property type="protein sequence ID" value="KAG2945720.1"/>
    <property type="molecule type" value="Genomic_DNA"/>
</dbReference>
<sequence length="60" mass="6882">MMGAASSLRFEVVKYLHENFNQQVTNAVLVAAVRTWHVPYDWQSICITMVVNLARLKPSF</sequence>
<protein>
    <submittedName>
        <fullName evidence="1">Uncharacterized protein</fullName>
    </submittedName>
</protein>
<name>A0A8T1DVT6_9STRA</name>
<reference evidence="1" key="1">
    <citation type="submission" date="2018-10" db="EMBL/GenBank/DDBJ databases">
        <title>Effector identification in a new, highly contiguous assembly of the strawberry crown rot pathogen Phytophthora cactorum.</title>
        <authorList>
            <person name="Armitage A.D."/>
            <person name="Nellist C.F."/>
            <person name="Bates H."/>
            <person name="Vickerstaff R.J."/>
            <person name="Harrison R.J."/>
        </authorList>
    </citation>
    <scope>NUCLEOTIDE SEQUENCE</scope>
    <source>
        <strain evidence="1">4040</strain>
    </source>
</reference>
<dbReference type="Proteomes" id="UP000736787">
    <property type="component" value="Unassembled WGS sequence"/>
</dbReference>
<dbReference type="AlphaFoldDB" id="A0A8T1DVT6"/>
<accession>A0A8T1DVT6</accession>
<organism evidence="1 2">
    <name type="scientific">Phytophthora cactorum</name>
    <dbReference type="NCBI Taxonomy" id="29920"/>
    <lineage>
        <taxon>Eukaryota</taxon>
        <taxon>Sar</taxon>
        <taxon>Stramenopiles</taxon>
        <taxon>Oomycota</taxon>
        <taxon>Peronosporomycetes</taxon>
        <taxon>Peronosporales</taxon>
        <taxon>Peronosporaceae</taxon>
        <taxon>Phytophthora</taxon>
    </lineage>
</organism>
<proteinExistence type="predicted"/>
<gene>
    <name evidence="1" type="ORF">PC117_g8212</name>
</gene>